<dbReference type="InterPro" id="IPR011989">
    <property type="entry name" value="ARM-like"/>
</dbReference>
<evidence type="ECO:0008006" key="3">
    <source>
        <dbReference type="Google" id="ProtNLM"/>
    </source>
</evidence>
<evidence type="ECO:0000313" key="1">
    <source>
        <dbReference type="EMBL" id="GIF71742.1"/>
    </source>
</evidence>
<sequence>MHRRDPQLVEDGFQRLRAIAGDHVDRLIAEFRQEPDHDTRCRLLELIAEARSERAFDLLASQLETGDEALRDCAARGLRLLDTDAARALLTNAPAPRP</sequence>
<gene>
    <name evidence="1" type="ORF">Asi02nite_12600</name>
</gene>
<dbReference type="Gene3D" id="1.25.10.10">
    <property type="entry name" value="Leucine-rich Repeat Variant"/>
    <property type="match status" value="1"/>
</dbReference>
<keyword evidence="2" id="KW-1185">Reference proteome</keyword>
<dbReference type="SUPFAM" id="SSF48371">
    <property type="entry name" value="ARM repeat"/>
    <property type="match status" value="1"/>
</dbReference>
<dbReference type="Pfam" id="PF13646">
    <property type="entry name" value="HEAT_2"/>
    <property type="match status" value="1"/>
</dbReference>
<accession>A0ABQ4CKD7</accession>
<organism evidence="1 2">
    <name type="scientific">Asanoa siamensis</name>
    <dbReference type="NCBI Taxonomy" id="926357"/>
    <lineage>
        <taxon>Bacteria</taxon>
        <taxon>Bacillati</taxon>
        <taxon>Actinomycetota</taxon>
        <taxon>Actinomycetes</taxon>
        <taxon>Micromonosporales</taxon>
        <taxon>Micromonosporaceae</taxon>
        <taxon>Asanoa</taxon>
    </lineage>
</organism>
<protein>
    <recommendedName>
        <fullName evidence="3">HEAT repeat protein</fullName>
    </recommendedName>
</protein>
<dbReference type="InterPro" id="IPR016024">
    <property type="entry name" value="ARM-type_fold"/>
</dbReference>
<dbReference type="EMBL" id="BONE01000007">
    <property type="protein sequence ID" value="GIF71742.1"/>
    <property type="molecule type" value="Genomic_DNA"/>
</dbReference>
<proteinExistence type="predicted"/>
<reference evidence="1 2" key="1">
    <citation type="submission" date="2021-01" db="EMBL/GenBank/DDBJ databases">
        <title>Whole genome shotgun sequence of Asanoa siamensis NBRC 107932.</title>
        <authorList>
            <person name="Komaki H."/>
            <person name="Tamura T."/>
        </authorList>
    </citation>
    <scope>NUCLEOTIDE SEQUENCE [LARGE SCALE GENOMIC DNA]</scope>
    <source>
        <strain evidence="1 2">NBRC 107932</strain>
    </source>
</reference>
<name>A0ABQ4CKD7_9ACTN</name>
<comment type="caution">
    <text evidence="1">The sequence shown here is derived from an EMBL/GenBank/DDBJ whole genome shotgun (WGS) entry which is preliminary data.</text>
</comment>
<evidence type="ECO:0000313" key="2">
    <source>
        <dbReference type="Proteomes" id="UP000604117"/>
    </source>
</evidence>
<dbReference type="Proteomes" id="UP000604117">
    <property type="component" value="Unassembled WGS sequence"/>
</dbReference>